<evidence type="ECO:0000313" key="1">
    <source>
        <dbReference type="EMBL" id="KDO74198.1"/>
    </source>
</evidence>
<name>A0A067G3Q5_CITSI</name>
<keyword evidence="2" id="KW-1185">Reference proteome</keyword>
<dbReference type="eggNOG" id="ENOG502S8X5">
    <property type="taxonomic scope" value="Eukaryota"/>
</dbReference>
<dbReference type="EMBL" id="KK784884">
    <property type="protein sequence ID" value="KDO74198.1"/>
    <property type="molecule type" value="Genomic_DNA"/>
</dbReference>
<dbReference type="Proteomes" id="UP000027120">
    <property type="component" value="Unassembled WGS sequence"/>
</dbReference>
<accession>A0A067G3Q5</accession>
<dbReference type="PaxDb" id="2711-XP_006464687.1"/>
<protein>
    <submittedName>
        <fullName evidence="1">Uncharacterized protein</fullName>
    </submittedName>
</protein>
<dbReference type="STRING" id="2711.A0A067G3Q5"/>
<dbReference type="AlphaFoldDB" id="A0A067G3Q5"/>
<reference evidence="1 2" key="1">
    <citation type="submission" date="2014-04" db="EMBL/GenBank/DDBJ databases">
        <authorList>
            <consortium name="International Citrus Genome Consortium"/>
            <person name="Gmitter F."/>
            <person name="Chen C."/>
            <person name="Farmerie W."/>
            <person name="Harkins T."/>
            <person name="Desany B."/>
            <person name="Mohiuddin M."/>
            <person name="Kodira C."/>
            <person name="Borodovsky M."/>
            <person name="Lomsadze A."/>
            <person name="Burns P."/>
            <person name="Jenkins J."/>
            <person name="Prochnik S."/>
            <person name="Shu S."/>
            <person name="Chapman J."/>
            <person name="Pitluck S."/>
            <person name="Schmutz J."/>
            <person name="Rokhsar D."/>
        </authorList>
    </citation>
    <scope>NUCLEOTIDE SEQUENCE</scope>
</reference>
<proteinExistence type="predicted"/>
<organism evidence="1 2">
    <name type="scientific">Citrus sinensis</name>
    <name type="common">Sweet orange</name>
    <name type="synonym">Citrus aurantium var. sinensis</name>
    <dbReference type="NCBI Taxonomy" id="2711"/>
    <lineage>
        <taxon>Eukaryota</taxon>
        <taxon>Viridiplantae</taxon>
        <taxon>Streptophyta</taxon>
        <taxon>Embryophyta</taxon>
        <taxon>Tracheophyta</taxon>
        <taxon>Spermatophyta</taxon>
        <taxon>Magnoliopsida</taxon>
        <taxon>eudicotyledons</taxon>
        <taxon>Gunneridae</taxon>
        <taxon>Pentapetalae</taxon>
        <taxon>rosids</taxon>
        <taxon>malvids</taxon>
        <taxon>Sapindales</taxon>
        <taxon>Rutaceae</taxon>
        <taxon>Aurantioideae</taxon>
        <taxon>Citrus</taxon>
    </lineage>
</organism>
<sequence>MGTAAPTQFGDIWPKMGNEEKKAAVQEEVKRMNKLPANSAYASHCLRVLNKILQLMSQPRTSSKEKELELLFAGLSL</sequence>
<gene>
    <name evidence="1" type="ORF">CISIN_1g035905mg</name>
</gene>
<evidence type="ECO:0000313" key="2">
    <source>
        <dbReference type="Proteomes" id="UP000027120"/>
    </source>
</evidence>